<name>A0ABU3CUP3_9FLAO</name>
<evidence type="ECO:0000313" key="2">
    <source>
        <dbReference type="EMBL" id="MDT0649630.1"/>
    </source>
</evidence>
<keyword evidence="3" id="KW-1185">Reference proteome</keyword>
<comment type="caution">
    <text evidence="2">The sequence shown here is derived from an EMBL/GenBank/DDBJ whole genome shotgun (WGS) entry which is preliminary data.</text>
</comment>
<proteinExistence type="predicted"/>
<organism evidence="2 3">
    <name type="scientific">Autumnicola edwardsiae</name>
    <dbReference type="NCBI Taxonomy" id="3075594"/>
    <lineage>
        <taxon>Bacteria</taxon>
        <taxon>Pseudomonadati</taxon>
        <taxon>Bacteroidota</taxon>
        <taxon>Flavobacteriia</taxon>
        <taxon>Flavobacteriales</taxon>
        <taxon>Flavobacteriaceae</taxon>
        <taxon>Autumnicola</taxon>
    </lineage>
</organism>
<dbReference type="RefSeq" id="WP_311483791.1">
    <property type="nucleotide sequence ID" value="NZ_JAVRHP010000020.1"/>
</dbReference>
<evidence type="ECO:0000313" key="3">
    <source>
        <dbReference type="Proteomes" id="UP001248819"/>
    </source>
</evidence>
<accession>A0ABU3CUP3</accession>
<dbReference type="PANTHER" id="PTHR43685">
    <property type="entry name" value="GLYCOSYLTRANSFERASE"/>
    <property type="match status" value="1"/>
</dbReference>
<feature type="domain" description="Glycosyltransferase 2-like" evidence="1">
    <location>
        <begin position="6"/>
        <end position="113"/>
    </location>
</feature>
<dbReference type="PANTHER" id="PTHR43685:SF2">
    <property type="entry name" value="GLYCOSYLTRANSFERASE 2-LIKE DOMAIN-CONTAINING PROTEIN"/>
    <property type="match status" value="1"/>
</dbReference>
<dbReference type="InterPro" id="IPR001173">
    <property type="entry name" value="Glyco_trans_2-like"/>
</dbReference>
<dbReference type="Pfam" id="PF00535">
    <property type="entry name" value="Glycos_transf_2"/>
    <property type="match status" value="1"/>
</dbReference>
<reference evidence="2 3" key="1">
    <citation type="submission" date="2023-09" db="EMBL/GenBank/DDBJ databases">
        <authorList>
            <person name="Rey-Velasco X."/>
        </authorList>
    </citation>
    <scope>NUCLEOTIDE SEQUENCE [LARGE SCALE GENOMIC DNA]</scope>
    <source>
        <strain evidence="2 3">F297</strain>
    </source>
</reference>
<evidence type="ECO:0000259" key="1">
    <source>
        <dbReference type="Pfam" id="PF00535"/>
    </source>
</evidence>
<protein>
    <submittedName>
        <fullName evidence="2">Glycosyltransferase family 2 protein</fullName>
    </submittedName>
</protein>
<dbReference type="Proteomes" id="UP001248819">
    <property type="component" value="Unassembled WGS sequence"/>
</dbReference>
<sequence>MNKVGVIILTYNRIDLLKITLCRVLNQTYKPSEILVVDNFSTDGTIDYLRSVEGINTLFLGQNTGPAGGFYEGVKYFAENTDVEFVWMMDDDFFPFMSCLENLMQSVDKEKILFPYTREKNFVFRKEPGWWGVLVPMDIIKKVGYPKKDFFFWSEDTEYLLYRIREKYNFKAQWVKPAKGVHFTERIKNHRHTWKYYYEVRNMMFMRLYVRKPTLRRYYKLMRSWLFLLGAIVVKENEKFSKLKMFLYGTWHGITKKLGKRIDPSSGKKLKL</sequence>
<gene>
    <name evidence="2" type="ORF">RM529_05705</name>
</gene>
<dbReference type="Gene3D" id="3.90.550.10">
    <property type="entry name" value="Spore Coat Polysaccharide Biosynthesis Protein SpsA, Chain A"/>
    <property type="match status" value="1"/>
</dbReference>
<dbReference type="CDD" id="cd04185">
    <property type="entry name" value="GT_2_like_b"/>
    <property type="match status" value="1"/>
</dbReference>
<dbReference type="EMBL" id="JAVRHP010000020">
    <property type="protein sequence ID" value="MDT0649630.1"/>
    <property type="molecule type" value="Genomic_DNA"/>
</dbReference>
<dbReference type="SUPFAM" id="SSF53448">
    <property type="entry name" value="Nucleotide-diphospho-sugar transferases"/>
    <property type="match status" value="1"/>
</dbReference>
<dbReference type="InterPro" id="IPR029044">
    <property type="entry name" value="Nucleotide-diphossugar_trans"/>
</dbReference>
<dbReference type="InterPro" id="IPR050834">
    <property type="entry name" value="Glycosyltransf_2"/>
</dbReference>